<gene>
    <name evidence="1" type="ORF">O6H91_01G088300</name>
</gene>
<comment type="caution">
    <text evidence="1">The sequence shown here is derived from an EMBL/GenBank/DDBJ whole genome shotgun (WGS) entry which is preliminary data.</text>
</comment>
<proteinExistence type="predicted"/>
<accession>A0ACC2ETB1</accession>
<keyword evidence="2" id="KW-1185">Reference proteome</keyword>
<evidence type="ECO:0000313" key="1">
    <source>
        <dbReference type="EMBL" id="KAJ7569672.1"/>
    </source>
</evidence>
<name>A0ACC2ETB1_DIPCM</name>
<dbReference type="EMBL" id="CM055092">
    <property type="protein sequence ID" value="KAJ7569672.1"/>
    <property type="molecule type" value="Genomic_DNA"/>
</dbReference>
<protein>
    <submittedName>
        <fullName evidence="1">Uncharacterized protein</fullName>
    </submittedName>
</protein>
<reference evidence="2" key="1">
    <citation type="journal article" date="2024" name="Proc. Natl. Acad. Sci. U.S.A.">
        <title>Extraordinary preservation of gene collinearity over three hundred million years revealed in homosporous lycophytes.</title>
        <authorList>
            <person name="Li C."/>
            <person name="Wickell D."/>
            <person name="Kuo L.Y."/>
            <person name="Chen X."/>
            <person name="Nie B."/>
            <person name="Liao X."/>
            <person name="Peng D."/>
            <person name="Ji J."/>
            <person name="Jenkins J."/>
            <person name="Williams M."/>
            <person name="Shu S."/>
            <person name="Plott C."/>
            <person name="Barry K."/>
            <person name="Rajasekar S."/>
            <person name="Grimwood J."/>
            <person name="Han X."/>
            <person name="Sun S."/>
            <person name="Hou Z."/>
            <person name="He W."/>
            <person name="Dai G."/>
            <person name="Sun C."/>
            <person name="Schmutz J."/>
            <person name="Leebens-Mack J.H."/>
            <person name="Li F.W."/>
            <person name="Wang L."/>
        </authorList>
    </citation>
    <scope>NUCLEOTIDE SEQUENCE [LARGE SCALE GENOMIC DNA]</scope>
    <source>
        <strain evidence="2">cv. PW_Plant_1</strain>
    </source>
</reference>
<organism evidence="1 2">
    <name type="scientific">Diphasiastrum complanatum</name>
    <name type="common">Issler's clubmoss</name>
    <name type="synonym">Lycopodium complanatum</name>
    <dbReference type="NCBI Taxonomy" id="34168"/>
    <lineage>
        <taxon>Eukaryota</taxon>
        <taxon>Viridiplantae</taxon>
        <taxon>Streptophyta</taxon>
        <taxon>Embryophyta</taxon>
        <taxon>Tracheophyta</taxon>
        <taxon>Lycopodiopsida</taxon>
        <taxon>Lycopodiales</taxon>
        <taxon>Lycopodiaceae</taxon>
        <taxon>Lycopodioideae</taxon>
        <taxon>Diphasiastrum</taxon>
    </lineage>
</organism>
<evidence type="ECO:0000313" key="2">
    <source>
        <dbReference type="Proteomes" id="UP001162992"/>
    </source>
</evidence>
<dbReference type="Proteomes" id="UP001162992">
    <property type="component" value="Chromosome 1"/>
</dbReference>
<sequence length="343" mass="38410">MMKDMHREFSFGGDHNIPIPQDILSRLPSDPFEQLDIARGITSMAVRSRVSNLEDEVARLRQKLAEKEHGAHGLEDRVLDLEQKLQETTARLLQALDEQAKLTNEKNVLMATIRKLNRDVAKLETFKRTLMQSLQEDDEKSQDGSDKLAAFRTSSIYTPFKELSDGDHPDVTGTRSAGDTNARVMTDVAATRHNNQAQRTPSLTPRLTPELTPTGSPKRRSTAGSPRRKSSTGSPKQYYANENRVPLPSSQSTSQATTAPNSPPAGGSLPTRTPKVDGKEFFRQARNRLSYEQFSAFLANIKELNAHRRTREETLRTADEIFGPENKDLYKSFEGLLSRHVPA</sequence>